<comment type="caution">
    <text evidence="2">The sequence shown here is derived from an EMBL/GenBank/DDBJ whole genome shotgun (WGS) entry which is preliminary data.</text>
</comment>
<feature type="region of interest" description="Disordered" evidence="1">
    <location>
        <begin position="412"/>
        <end position="452"/>
    </location>
</feature>
<gene>
    <name evidence="2" type="ORF">Slati_1198100</name>
</gene>
<evidence type="ECO:0008006" key="3">
    <source>
        <dbReference type="Google" id="ProtNLM"/>
    </source>
</evidence>
<dbReference type="EMBL" id="JACGWN010000004">
    <property type="protein sequence ID" value="KAL0452200.1"/>
    <property type="molecule type" value="Genomic_DNA"/>
</dbReference>
<sequence>MDHDDLSRTHSLFPLESCPQVPDEAFNLFHSIDRELYTRLIHNLGRDPPESVQIMAFWMWLEREGSDMNLIRRLLSLPLPLLNELAEEAAACLKCVEKDEFHFRDDGISGYHEITLLPELLSSRVVSLRFFHENRIAVLRGVTKIINTVCARAFNDILQRAWRAGNAAAAADIGGGHVIPAAGGVPVQFMRATHEVGESSRAAERRNEGGGMTAPPVMPILYHPYLNVPFVPLPPAASGGLVGIPPPPHPHVLPPGAHRPPPPPPPVTADAIGIPIHMVAGGSFPAYDFGVQRQIMLSNELGEMLSRSLSISSSRDETSNYGEEEEDIAADDRTIFLTFSKGYPITEDEVREFFTRRFGDFIEELIMQEVGEDEQVLYARMVARSPAVIEGIVGGNKAKYSINGKHVWARKYVKKQQQQSRSPPRQDSTSQQQQQGSSSSPPTSTSGRGEQF</sequence>
<dbReference type="AlphaFoldDB" id="A0AAW2XDJ6"/>
<proteinExistence type="predicted"/>
<name>A0AAW2XDJ6_9LAMI</name>
<protein>
    <recommendedName>
        <fullName evidence="3">RRM domain-containing protein</fullName>
    </recommendedName>
</protein>
<evidence type="ECO:0000256" key="1">
    <source>
        <dbReference type="SAM" id="MobiDB-lite"/>
    </source>
</evidence>
<organism evidence="2">
    <name type="scientific">Sesamum latifolium</name>
    <dbReference type="NCBI Taxonomy" id="2727402"/>
    <lineage>
        <taxon>Eukaryota</taxon>
        <taxon>Viridiplantae</taxon>
        <taxon>Streptophyta</taxon>
        <taxon>Embryophyta</taxon>
        <taxon>Tracheophyta</taxon>
        <taxon>Spermatophyta</taxon>
        <taxon>Magnoliopsida</taxon>
        <taxon>eudicotyledons</taxon>
        <taxon>Gunneridae</taxon>
        <taxon>Pentapetalae</taxon>
        <taxon>asterids</taxon>
        <taxon>lamiids</taxon>
        <taxon>Lamiales</taxon>
        <taxon>Pedaliaceae</taxon>
        <taxon>Sesamum</taxon>
    </lineage>
</organism>
<feature type="compositionally biased region" description="Low complexity" evidence="1">
    <location>
        <begin position="416"/>
        <end position="452"/>
    </location>
</feature>
<accession>A0AAW2XDJ6</accession>
<evidence type="ECO:0000313" key="2">
    <source>
        <dbReference type="EMBL" id="KAL0452200.1"/>
    </source>
</evidence>
<dbReference type="PANTHER" id="PTHR33527:SF28">
    <property type="entry name" value="GB|AAD43168.1"/>
    <property type="match status" value="1"/>
</dbReference>
<dbReference type="PANTHER" id="PTHR33527">
    <property type="entry name" value="OS07G0274300 PROTEIN"/>
    <property type="match status" value="1"/>
</dbReference>
<reference evidence="2" key="2">
    <citation type="journal article" date="2024" name="Plant">
        <title>Genomic evolution and insights into agronomic trait innovations of Sesamum species.</title>
        <authorList>
            <person name="Miao H."/>
            <person name="Wang L."/>
            <person name="Qu L."/>
            <person name="Liu H."/>
            <person name="Sun Y."/>
            <person name="Le M."/>
            <person name="Wang Q."/>
            <person name="Wei S."/>
            <person name="Zheng Y."/>
            <person name="Lin W."/>
            <person name="Duan Y."/>
            <person name="Cao H."/>
            <person name="Xiong S."/>
            <person name="Wang X."/>
            <person name="Wei L."/>
            <person name="Li C."/>
            <person name="Ma Q."/>
            <person name="Ju M."/>
            <person name="Zhao R."/>
            <person name="Li G."/>
            <person name="Mu C."/>
            <person name="Tian Q."/>
            <person name="Mei H."/>
            <person name="Zhang T."/>
            <person name="Gao T."/>
            <person name="Zhang H."/>
        </authorList>
    </citation>
    <scope>NUCLEOTIDE SEQUENCE</scope>
    <source>
        <strain evidence="2">KEN1</strain>
    </source>
</reference>
<reference evidence="2" key="1">
    <citation type="submission" date="2020-06" db="EMBL/GenBank/DDBJ databases">
        <authorList>
            <person name="Li T."/>
            <person name="Hu X."/>
            <person name="Zhang T."/>
            <person name="Song X."/>
            <person name="Zhang H."/>
            <person name="Dai N."/>
            <person name="Sheng W."/>
            <person name="Hou X."/>
            <person name="Wei L."/>
        </authorList>
    </citation>
    <scope>NUCLEOTIDE SEQUENCE</scope>
    <source>
        <strain evidence="2">KEN1</strain>
        <tissue evidence="2">Leaf</tissue>
    </source>
</reference>